<dbReference type="EMBL" id="MTKT01000813">
    <property type="protein sequence ID" value="OWM87589.1"/>
    <property type="molecule type" value="Genomic_DNA"/>
</dbReference>
<dbReference type="InterPro" id="IPR002641">
    <property type="entry name" value="PNPLA_dom"/>
</dbReference>
<dbReference type="STRING" id="22663.A0A218XSJ5"/>
<dbReference type="PANTHER" id="PTHR32241:SF3">
    <property type="entry name" value="PATATIN-LIKE PROTEIN 6"/>
    <property type="match status" value="1"/>
</dbReference>
<evidence type="ECO:0000256" key="6">
    <source>
        <dbReference type="RuleBase" id="RU361262"/>
    </source>
</evidence>
<dbReference type="Proteomes" id="UP000233551">
    <property type="component" value="Unassembled WGS sequence"/>
</dbReference>
<dbReference type="SUPFAM" id="SSF52151">
    <property type="entry name" value="FabD/lysophospholipase-like"/>
    <property type="match status" value="1"/>
</dbReference>
<evidence type="ECO:0000313" key="11">
    <source>
        <dbReference type="Proteomes" id="UP000197138"/>
    </source>
</evidence>
<dbReference type="PROSITE" id="PS51635">
    <property type="entry name" value="PNPLA"/>
    <property type="match status" value="1"/>
</dbReference>
<comment type="caution">
    <text evidence="5">Lacks conserved residue(s) required for the propagation of feature annotation.</text>
</comment>
<dbReference type="GeneID" id="116189094"/>
<evidence type="ECO:0000313" key="9">
    <source>
        <dbReference type="EMBL" id="OWM87589.1"/>
    </source>
</evidence>
<comment type="domain">
    <text evidence="6">The nitrogen atoms of the two glycine residues in the GGXR motif define the oxyanion hole, and stabilize the oxyanion that forms during the nucleophilic attack by the catalytic serine during substrate cleavage.</text>
</comment>
<comment type="similarity">
    <text evidence="1 6">Belongs to the patatin family.</text>
</comment>
<dbReference type="GO" id="GO:0016787">
    <property type="term" value="F:hydrolase activity"/>
    <property type="evidence" value="ECO:0007669"/>
    <property type="project" value="UniProtKB-KW"/>
</dbReference>
<comment type="function">
    <text evidence="6">Lipolytic acyl hydrolase (LAH).</text>
</comment>
<keyword evidence="12" id="KW-1185">Reference proteome</keyword>
<evidence type="ECO:0000313" key="12">
    <source>
        <dbReference type="Proteomes" id="UP000233551"/>
    </source>
</evidence>
<name>A0A218XSJ5_PUNGR</name>
<reference evidence="9" key="2">
    <citation type="submission" date="2017-06" db="EMBL/GenBank/DDBJ databases">
        <title>The pomegranate genome and the genomics of punicalagin biosynthesis.</title>
        <authorList>
            <person name="Xu C."/>
        </authorList>
    </citation>
    <scope>NUCLEOTIDE SEQUENCE [LARGE SCALE GENOMIC DNA]</scope>
    <source>
        <tissue evidence="9">Fresh leaf</tissue>
    </source>
</reference>
<evidence type="ECO:0000256" key="7">
    <source>
        <dbReference type="SAM" id="MobiDB-lite"/>
    </source>
</evidence>
<dbReference type="Proteomes" id="UP000197138">
    <property type="component" value="Unassembled WGS sequence"/>
</dbReference>
<keyword evidence="3 6" id="KW-0442">Lipid degradation</keyword>
<dbReference type="OrthoDB" id="1658288at2759"/>
<evidence type="ECO:0000256" key="3">
    <source>
        <dbReference type="ARBA" id="ARBA00022963"/>
    </source>
</evidence>
<dbReference type="Gene3D" id="3.40.1090.10">
    <property type="entry name" value="Cytosolic phospholipase A2 catalytic domain"/>
    <property type="match status" value="1"/>
</dbReference>
<comment type="caution">
    <text evidence="9">The sequence shown here is derived from an EMBL/GenBank/DDBJ whole genome shotgun (WGS) entry which is preliminary data.</text>
</comment>
<evidence type="ECO:0000256" key="5">
    <source>
        <dbReference type="PROSITE-ProRule" id="PRU01161"/>
    </source>
</evidence>
<evidence type="ECO:0000256" key="1">
    <source>
        <dbReference type="ARBA" id="ARBA00010240"/>
    </source>
</evidence>
<dbReference type="CDD" id="cd07199">
    <property type="entry name" value="Pat17_PNPLA8_PNPLA9_like"/>
    <property type="match status" value="1"/>
</dbReference>
<evidence type="ECO:0000256" key="2">
    <source>
        <dbReference type="ARBA" id="ARBA00022801"/>
    </source>
</evidence>
<evidence type="ECO:0000259" key="8">
    <source>
        <dbReference type="PROSITE" id="PS51635"/>
    </source>
</evidence>
<sequence>MAFQGLLEMHDEPSIDADKLSYEIFSILETKFLFGYDDSKQWIPTQVPVPPPTAVEPKPDDLLLGSQTESSSPLSVSEGEERPKIRILSIDGGGCSILRGVLPCRALAHLERVIREKSNDPNATIADYFDVVIGTGMGGIVALMLFATRDGARAVFEAEETWRLLAEQGRWIFNAGGGGFLRRLFNRPESGSGLEKFLKETFGGGDRALTLRDTLKPVLIPCYDLSTAAPFLFSRADAVESDGYNFCLWDVCRATSAVPGLLEPVSIRSVDGKSQCVGLDGGLVMSNPTAAAITHVLHNRKEFPDVRGVEDLLVLSLGTGQVTEVGGGGLQYENVKGWKAKDWLRPVVGITADGSADFVDQAVGTAFGQWRSENYVRIQANGSIIEADSSHHNAKKLTQMAEQMLKQKNVESVLFGGKNISELTNLEKLDLFAAGLVLEHDRRRSRKTSATSLCS</sequence>
<dbReference type="EMBL" id="PGOL01000196">
    <property type="protein sequence ID" value="PKI74600.1"/>
    <property type="molecule type" value="Genomic_DNA"/>
</dbReference>
<dbReference type="AlphaFoldDB" id="A0A218XSJ5"/>
<proteinExistence type="inferred from homology"/>
<feature type="region of interest" description="Disordered" evidence="7">
    <location>
        <begin position="47"/>
        <end position="79"/>
    </location>
</feature>
<keyword evidence="4 6" id="KW-0443">Lipid metabolism</keyword>
<feature type="domain" description="PNPLA" evidence="8">
    <location>
        <begin position="88"/>
        <end position="293"/>
    </location>
</feature>
<gene>
    <name evidence="9" type="ORF">CDL15_Pgr022701</name>
    <name evidence="10" type="ORF">CRG98_004927</name>
</gene>
<dbReference type="GO" id="GO:0016042">
    <property type="term" value="P:lipid catabolic process"/>
    <property type="evidence" value="ECO:0007669"/>
    <property type="project" value="UniProtKB-KW"/>
</dbReference>
<dbReference type="EC" id="3.1.1.-" evidence="6"/>
<dbReference type="Pfam" id="PF01734">
    <property type="entry name" value="Patatin"/>
    <property type="match status" value="1"/>
</dbReference>
<reference evidence="10 12" key="3">
    <citation type="submission" date="2017-11" db="EMBL/GenBank/DDBJ databases">
        <title>De-novo sequencing of pomegranate (Punica granatum L.) genome.</title>
        <authorList>
            <person name="Akparov Z."/>
            <person name="Amiraslanov A."/>
            <person name="Hajiyeva S."/>
            <person name="Abbasov M."/>
            <person name="Kaur K."/>
            <person name="Hamwieh A."/>
            <person name="Solovyev V."/>
            <person name="Salamov A."/>
            <person name="Braich B."/>
            <person name="Kosarev P."/>
            <person name="Mahmoud A."/>
            <person name="Hajiyev E."/>
            <person name="Babayeva S."/>
            <person name="Izzatullayeva V."/>
            <person name="Mammadov A."/>
            <person name="Mammadov A."/>
            <person name="Sharifova S."/>
            <person name="Ojaghi J."/>
            <person name="Eynullazada K."/>
            <person name="Bayramov B."/>
            <person name="Abdulazimova A."/>
            <person name="Shahmuradov I."/>
        </authorList>
    </citation>
    <scope>NUCLEOTIDE SEQUENCE [LARGE SCALE GENOMIC DNA]</scope>
    <source>
        <strain evidence="10">AG2017</strain>
        <strain evidence="12">cv. AG2017</strain>
        <tissue evidence="10">Leaf</tissue>
    </source>
</reference>
<dbReference type="PANTHER" id="PTHR32241">
    <property type="entry name" value="PATATIN-LIKE PROTEIN 6"/>
    <property type="match status" value="1"/>
</dbReference>
<evidence type="ECO:0000313" key="10">
    <source>
        <dbReference type="EMBL" id="PKI74600.1"/>
    </source>
</evidence>
<reference evidence="11" key="1">
    <citation type="journal article" date="2017" name="Plant J.">
        <title>The pomegranate (Punica granatum L.) genome and the genomics of punicalagin biosynthesis.</title>
        <authorList>
            <person name="Qin G."/>
            <person name="Xu C."/>
            <person name="Ming R."/>
            <person name="Tang H."/>
            <person name="Guyot R."/>
            <person name="Kramer E.M."/>
            <person name="Hu Y."/>
            <person name="Yi X."/>
            <person name="Qi Y."/>
            <person name="Xu X."/>
            <person name="Gao Z."/>
            <person name="Pan H."/>
            <person name="Jian J."/>
            <person name="Tian Y."/>
            <person name="Yue Z."/>
            <person name="Xu Y."/>
        </authorList>
    </citation>
    <scope>NUCLEOTIDE SEQUENCE [LARGE SCALE GENOMIC DNA]</scope>
    <source>
        <strain evidence="11">cv. Dabenzi</strain>
    </source>
</reference>
<keyword evidence="2 6" id="KW-0378">Hydrolase</keyword>
<protein>
    <recommendedName>
        <fullName evidence="6">Patatin</fullName>
        <ecNumber evidence="6">3.1.1.-</ecNumber>
    </recommendedName>
</protein>
<evidence type="ECO:0000256" key="4">
    <source>
        <dbReference type="ARBA" id="ARBA00023098"/>
    </source>
</evidence>
<feature type="compositionally biased region" description="Polar residues" evidence="7">
    <location>
        <begin position="65"/>
        <end position="75"/>
    </location>
</feature>
<accession>A0A218XSJ5</accession>
<dbReference type="InterPro" id="IPR016035">
    <property type="entry name" value="Acyl_Trfase/lysoPLipase"/>
</dbReference>
<organism evidence="9 11">
    <name type="scientific">Punica granatum</name>
    <name type="common">Pomegranate</name>
    <dbReference type="NCBI Taxonomy" id="22663"/>
    <lineage>
        <taxon>Eukaryota</taxon>
        <taxon>Viridiplantae</taxon>
        <taxon>Streptophyta</taxon>
        <taxon>Embryophyta</taxon>
        <taxon>Tracheophyta</taxon>
        <taxon>Spermatophyta</taxon>
        <taxon>Magnoliopsida</taxon>
        <taxon>eudicotyledons</taxon>
        <taxon>Gunneridae</taxon>
        <taxon>Pentapetalae</taxon>
        <taxon>rosids</taxon>
        <taxon>malvids</taxon>
        <taxon>Myrtales</taxon>
        <taxon>Lythraceae</taxon>
        <taxon>Punica</taxon>
    </lineage>
</organism>
<feature type="short sequence motif" description="DGA/G" evidence="5">
    <location>
        <begin position="280"/>
        <end position="282"/>
    </location>
</feature>